<name>A0A6B3LSN5_9BACT</name>
<gene>
    <name evidence="2" type="ORF">GXP69_02615</name>
</gene>
<evidence type="ECO:0000256" key="1">
    <source>
        <dbReference type="SAM" id="Phobius"/>
    </source>
</evidence>
<accession>A0A6B3LSN5</accession>
<feature type="transmembrane region" description="Helical" evidence="1">
    <location>
        <begin position="63"/>
        <end position="82"/>
    </location>
</feature>
<keyword evidence="3" id="KW-1185">Reference proteome</keyword>
<keyword evidence="1" id="KW-0472">Membrane</keyword>
<protein>
    <submittedName>
        <fullName evidence="2">Uncharacterized protein</fullName>
    </submittedName>
</protein>
<dbReference type="Proteomes" id="UP000474777">
    <property type="component" value="Unassembled WGS sequence"/>
</dbReference>
<feature type="transmembrane region" description="Helical" evidence="1">
    <location>
        <begin position="6"/>
        <end position="26"/>
    </location>
</feature>
<feature type="transmembrane region" description="Helical" evidence="1">
    <location>
        <begin position="89"/>
        <end position="113"/>
    </location>
</feature>
<dbReference type="RefSeq" id="WP_163912016.1">
    <property type="nucleotide sequence ID" value="NZ_JAAGWD010000001.1"/>
</dbReference>
<proteinExistence type="predicted"/>
<reference evidence="2 3" key="1">
    <citation type="submission" date="2020-02" db="EMBL/GenBank/DDBJ databases">
        <authorList>
            <person name="Kim M.K."/>
        </authorList>
    </citation>
    <scope>NUCLEOTIDE SEQUENCE [LARGE SCALE GENOMIC DNA]</scope>
    <source>
        <strain evidence="2 3">BT327</strain>
    </source>
</reference>
<evidence type="ECO:0000313" key="2">
    <source>
        <dbReference type="EMBL" id="NEM96577.1"/>
    </source>
</evidence>
<feature type="transmembrane region" description="Helical" evidence="1">
    <location>
        <begin position="38"/>
        <end position="57"/>
    </location>
</feature>
<keyword evidence="1" id="KW-0812">Transmembrane</keyword>
<evidence type="ECO:0000313" key="3">
    <source>
        <dbReference type="Proteomes" id="UP000474777"/>
    </source>
</evidence>
<dbReference type="AlphaFoldDB" id="A0A6B3LSN5"/>
<dbReference type="EMBL" id="JAAGWD010000001">
    <property type="protein sequence ID" value="NEM96577.1"/>
    <property type="molecule type" value="Genomic_DNA"/>
</dbReference>
<keyword evidence="1" id="KW-1133">Transmembrane helix</keyword>
<organism evidence="2 3">
    <name type="scientific">Pontibacter burrus</name>
    <dbReference type="NCBI Taxonomy" id="2704466"/>
    <lineage>
        <taxon>Bacteria</taxon>
        <taxon>Pseudomonadati</taxon>
        <taxon>Bacteroidota</taxon>
        <taxon>Cytophagia</taxon>
        <taxon>Cytophagales</taxon>
        <taxon>Hymenobacteraceae</taxon>
        <taxon>Pontibacter</taxon>
    </lineage>
</organism>
<comment type="caution">
    <text evidence="2">The sequence shown here is derived from an EMBL/GenBank/DDBJ whole genome shotgun (WGS) entry which is preliminary data.</text>
</comment>
<sequence length="144" mass="16673">MNTEWHFPVMIFASLLVFFLVIRAVLPGQEFRQKKYTVALLSILVVIVGMLFGKYGATWGLPWWIYYPIPMLITVLLPPLVLKLRKTKTALYLVLSFLSAPFIHIFFSFFFGWTEYMPFGRFHLPRSYFTKTPVDLILASGKAG</sequence>